<dbReference type="GO" id="GO:0016887">
    <property type="term" value="F:ATP hydrolysis activity"/>
    <property type="evidence" value="ECO:0007669"/>
    <property type="project" value="InterPro"/>
</dbReference>
<accession>A0A2I1M9F7</accession>
<dbReference type="AlphaFoldDB" id="A0A2I1M9F7"/>
<keyword evidence="1" id="KW-0813">Transport</keyword>
<evidence type="ECO:0000313" key="5">
    <source>
        <dbReference type="EMBL" id="PKZ16727.1"/>
    </source>
</evidence>
<dbReference type="SMART" id="SM00382">
    <property type="entry name" value="AAA"/>
    <property type="match status" value="1"/>
</dbReference>
<dbReference type="InterPro" id="IPR017871">
    <property type="entry name" value="ABC_transporter-like_CS"/>
</dbReference>
<protein>
    <submittedName>
        <fullName evidence="5">ABC transporter ATP-binding protein</fullName>
    </submittedName>
</protein>
<sequence length="248" mass="28110">MSKLEFKNVSKAFLRPDNNSITTALDDINFDIHEGEFVSIVGPSGCGKSTMLRLIAGLIFPTTGEIFLDNKKIEGPSSRRGMVFQKSTLFPWLTVEENVGFSGDLKNEDNISQEAIDKMLEKVGLLEFKDSYPSNLSGGMAQRISLIRTLINKPEVLLLDEPLGALDAFTRMNMQDEILRLWNEEKNMTIMVTHDVDEAVYMSTKVIVMEPRPGRVKKIVPIDLDYPRKRTSKEFMAYRNELLNTLDI</sequence>
<evidence type="ECO:0000256" key="2">
    <source>
        <dbReference type="ARBA" id="ARBA00022741"/>
    </source>
</evidence>
<dbReference type="PROSITE" id="PS50893">
    <property type="entry name" value="ABC_TRANSPORTER_2"/>
    <property type="match status" value="1"/>
</dbReference>
<dbReference type="Gene3D" id="3.40.50.300">
    <property type="entry name" value="P-loop containing nucleotide triphosphate hydrolases"/>
    <property type="match status" value="1"/>
</dbReference>
<organism evidence="5 6">
    <name type="scientific">Anaerococcus octavius</name>
    <dbReference type="NCBI Taxonomy" id="54007"/>
    <lineage>
        <taxon>Bacteria</taxon>
        <taxon>Bacillati</taxon>
        <taxon>Bacillota</taxon>
        <taxon>Tissierellia</taxon>
        <taxon>Tissierellales</taxon>
        <taxon>Peptoniphilaceae</taxon>
        <taxon>Anaerococcus</taxon>
    </lineage>
</organism>
<dbReference type="PANTHER" id="PTHR42788">
    <property type="entry name" value="TAURINE IMPORT ATP-BINDING PROTEIN-RELATED"/>
    <property type="match status" value="1"/>
</dbReference>
<dbReference type="InterPro" id="IPR003593">
    <property type="entry name" value="AAA+_ATPase"/>
</dbReference>
<dbReference type="SUPFAM" id="SSF52540">
    <property type="entry name" value="P-loop containing nucleoside triphosphate hydrolases"/>
    <property type="match status" value="1"/>
</dbReference>
<evidence type="ECO:0000313" key="6">
    <source>
        <dbReference type="Proteomes" id="UP000234335"/>
    </source>
</evidence>
<evidence type="ECO:0000259" key="4">
    <source>
        <dbReference type="PROSITE" id="PS50893"/>
    </source>
</evidence>
<proteinExistence type="predicted"/>
<dbReference type="EMBL" id="PKGS01000002">
    <property type="protein sequence ID" value="PKZ16727.1"/>
    <property type="molecule type" value="Genomic_DNA"/>
</dbReference>
<name>A0A2I1M9F7_9FIRM</name>
<keyword evidence="3 5" id="KW-0067">ATP-binding</keyword>
<evidence type="ECO:0000256" key="3">
    <source>
        <dbReference type="ARBA" id="ARBA00022840"/>
    </source>
</evidence>
<comment type="caution">
    <text evidence="5">The sequence shown here is derived from an EMBL/GenBank/DDBJ whole genome shotgun (WGS) entry which is preliminary data.</text>
</comment>
<dbReference type="InterPro" id="IPR003439">
    <property type="entry name" value="ABC_transporter-like_ATP-bd"/>
</dbReference>
<feature type="domain" description="ABC transporter" evidence="4">
    <location>
        <begin position="4"/>
        <end position="236"/>
    </location>
</feature>
<reference evidence="5 6" key="1">
    <citation type="submission" date="2017-12" db="EMBL/GenBank/DDBJ databases">
        <title>Phylogenetic diversity of female urinary microbiome.</title>
        <authorList>
            <person name="Thomas-White K."/>
            <person name="Wolfe A.J."/>
        </authorList>
    </citation>
    <scope>NUCLEOTIDE SEQUENCE [LARGE SCALE GENOMIC DNA]</scope>
    <source>
        <strain evidence="5 6">UMB0119</strain>
    </source>
</reference>
<dbReference type="GO" id="GO:0005524">
    <property type="term" value="F:ATP binding"/>
    <property type="evidence" value="ECO:0007669"/>
    <property type="project" value="UniProtKB-KW"/>
</dbReference>
<dbReference type="InterPro" id="IPR050166">
    <property type="entry name" value="ABC_transporter_ATP-bind"/>
</dbReference>
<dbReference type="Pfam" id="PF00005">
    <property type="entry name" value="ABC_tran"/>
    <property type="match status" value="1"/>
</dbReference>
<dbReference type="Proteomes" id="UP000234335">
    <property type="component" value="Unassembled WGS sequence"/>
</dbReference>
<dbReference type="PROSITE" id="PS00211">
    <property type="entry name" value="ABC_TRANSPORTER_1"/>
    <property type="match status" value="1"/>
</dbReference>
<evidence type="ECO:0000256" key="1">
    <source>
        <dbReference type="ARBA" id="ARBA00022448"/>
    </source>
</evidence>
<keyword evidence="6" id="KW-1185">Reference proteome</keyword>
<dbReference type="InterPro" id="IPR027417">
    <property type="entry name" value="P-loop_NTPase"/>
</dbReference>
<dbReference type="RefSeq" id="WP_101539826.1">
    <property type="nucleotide sequence ID" value="NZ_JAPJPW010000027.1"/>
</dbReference>
<dbReference type="CDD" id="cd03293">
    <property type="entry name" value="ABC_NrtD_SsuB_transporters"/>
    <property type="match status" value="1"/>
</dbReference>
<gene>
    <name evidence="5" type="ORF">CYJ34_02795</name>
</gene>
<dbReference type="PANTHER" id="PTHR42788:SF13">
    <property type="entry name" value="ALIPHATIC SULFONATES IMPORT ATP-BINDING PROTEIN SSUB"/>
    <property type="match status" value="1"/>
</dbReference>
<keyword evidence="2" id="KW-0547">Nucleotide-binding</keyword>